<comment type="caution">
    <text evidence="4">The sequence shown here is derived from an EMBL/GenBank/DDBJ whole genome shotgun (WGS) entry which is preliminary data.</text>
</comment>
<evidence type="ECO:0000313" key="5">
    <source>
        <dbReference type="Proteomes" id="UP000838756"/>
    </source>
</evidence>
<dbReference type="GO" id="GO:1990513">
    <property type="term" value="C:CLOCK-BMAL transcription complex"/>
    <property type="evidence" value="ECO:0007669"/>
    <property type="project" value="TreeGrafter"/>
</dbReference>
<evidence type="ECO:0000313" key="4">
    <source>
        <dbReference type="EMBL" id="CAH2217959.1"/>
    </source>
</evidence>
<dbReference type="PROSITE" id="PS50112">
    <property type="entry name" value="PAS"/>
    <property type="match status" value="1"/>
</dbReference>
<dbReference type="Proteomes" id="UP000838756">
    <property type="component" value="Unassembled WGS sequence"/>
</dbReference>
<dbReference type="OrthoDB" id="407509at2759"/>
<dbReference type="InterPro" id="IPR047230">
    <property type="entry name" value="CLOCK-like"/>
</dbReference>
<dbReference type="SMART" id="SM00091">
    <property type="entry name" value="PAS"/>
    <property type="match status" value="1"/>
</dbReference>
<dbReference type="GO" id="GO:0045893">
    <property type="term" value="P:positive regulation of DNA-templated transcription"/>
    <property type="evidence" value="ECO:0007669"/>
    <property type="project" value="UniProtKB-ARBA"/>
</dbReference>
<dbReference type="PANTHER" id="PTHR46055">
    <property type="entry name" value="CIRCADIAN LOCOMOTER OUTPUT CYCLES PROTEIN KAPUT"/>
    <property type="match status" value="1"/>
</dbReference>
<dbReference type="Gene3D" id="4.10.280.10">
    <property type="entry name" value="Helix-loop-helix DNA-binding domain"/>
    <property type="match status" value="1"/>
</dbReference>
<accession>A0A8S4QTT8</accession>
<dbReference type="PANTHER" id="PTHR46055:SF3">
    <property type="entry name" value="CIRCADIAN LOCOMOTER OUTPUT CYCLES PROTEIN KAPUT"/>
    <property type="match status" value="1"/>
</dbReference>
<dbReference type="Pfam" id="PF00989">
    <property type="entry name" value="PAS"/>
    <property type="match status" value="1"/>
</dbReference>
<dbReference type="InterPro" id="IPR000014">
    <property type="entry name" value="PAS"/>
</dbReference>
<keyword evidence="2" id="KW-0539">Nucleus</keyword>
<sequence length="208" mass="23636">MDKSSILKSTIAFLKNHEEIIAQARAYDVQEDWKPAFLSNEEFIYLVLEALEGFVIVFSAIGRIYYVSETVASILGHNPNDVVDKSIYDFVYEEDRPNLHGLLQNPDMSVHAPPGANTVIVENSALEIVEEYVYLGHPIELGSISRKRVTQRALERAILGVSQLDQIRNEDICRRTRVTDIAQQVAKLKWQWAGHIARRTDGRWGSKV</sequence>
<dbReference type="SUPFAM" id="SSF55785">
    <property type="entry name" value="PYP-like sensor domain (PAS domain)"/>
    <property type="match status" value="1"/>
</dbReference>
<organism evidence="4 5">
    <name type="scientific">Pararge aegeria aegeria</name>
    <dbReference type="NCBI Taxonomy" id="348720"/>
    <lineage>
        <taxon>Eukaryota</taxon>
        <taxon>Metazoa</taxon>
        <taxon>Ecdysozoa</taxon>
        <taxon>Arthropoda</taxon>
        <taxon>Hexapoda</taxon>
        <taxon>Insecta</taxon>
        <taxon>Pterygota</taxon>
        <taxon>Neoptera</taxon>
        <taxon>Endopterygota</taxon>
        <taxon>Lepidoptera</taxon>
        <taxon>Glossata</taxon>
        <taxon>Ditrysia</taxon>
        <taxon>Papilionoidea</taxon>
        <taxon>Nymphalidae</taxon>
        <taxon>Satyrinae</taxon>
        <taxon>Satyrini</taxon>
        <taxon>Parargina</taxon>
        <taxon>Pararge</taxon>
    </lineage>
</organism>
<dbReference type="GO" id="GO:0000978">
    <property type="term" value="F:RNA polymerase II cis-regulatory region sequence-specific DNA binding"/>
    <property type="evidence" value="ECO:0007669"/>
    <property type="project" value="TreeGrafter"/>
</dbReference>
<reference evidence="4" key="1">
    <citation type="submission" date="2022-03" db="EMBL/GenBank/DDBJ databases">
        <authorList>
            <person name="Lindestad O."/>
        </authorList>
    </citation>
    <scope>NUCLEOTIDE SEQUENCE</scope>
</reference>
<gene>
    <name evidence="4" type="primary">jg13434</name>
    <name evidence="4" type="ORF">PAEG_LOCUS5835</name>
</gene>
<dbReference type="GO" id="GO:0000981">
    <property type="term" value="F:DNA-binding transcription factor activity, RNA polymerase II-specific"/>
    <property type="evidence" value="ECO:0007669"/>
    <property type="project" value="InterPro"/>
</dbReference>
<evidence type="ECO:0000256" key="2">
    <source>
        <dbReference type="ARBA" id="ARBA00023242"/>
    </source>
</evidence>
<keyword evidence="5" id="KW-1185">Reference proteome</keyword>
<feature type="domain" description="PAS" evidence="3">
    <location>
        <begin position="40"/>
        <end position="105"/>
    </location>
</feature>
<dbReference type="GO" id="GO:0032922">
    <property type="term" value="P:circadian regulation of gene expression"/>
    <property type="evidence" value="ECO:0007669"/>
    <property type="project" value="InterPro"/>
</dbReference>
<dbReference type="GO" id="GO:0046983">
    <property type="term" value="F:protein dimerization activity"/>
    <property type="evidence" value="ECO:0007669"/>
    <property type="project" value="InterPro"/>
</dbReference>
<protein>
    <submittedName>
        <fullName evidence="4">Jg13434 protein</fullName>
    </submittedName>
</protein>
<dbReference type="InterPro" id="IPR013767">
    <property type="entry name" value="PAS_fold"/>
</dbReference>
<dbReference type="InterPro" id="IPR035965">
    <property type="entry name" value="PAS-like_dom_sf"/>
</dbReference>
<name>A0A8S4QTT8_9NEOP</name>
<dbReference type="NCBIfam" id="TIGR00229">
    <property type="entry name" value="sensory_box"/>
    <property type="match status" value="1"/>
</dbReference>
<evidence type="ECO:0000256" key="1">
    <source>
        <dbReference type="ARBA" id="ARBA00023108"/>
    </source>
</evidence>
<dbReference type="CDD" id="cd00130">
    <property type="entry name" value="PAS"/>
    <property type="match status" value="1"/>
</dbReference>
<dbReference type="EMBL" id="CAKXAJ010018859">
    <property type="protein sequence ID" value="CAH2217959.1"/>
    <property type="molecule type" value="Genomic_DNA"/>
</dbReference>
<evidence type="ECO:0000259" key="3">
    <source>
        <dbReference type="PROSITE" id="PS50112"/>
    </source>
</evidence>
<keyword evidence="1" id="KW-0090">Biological rhythms</keyword>
<dbReference type="InterPro" id="IPR036638">
    <property type="entry name" value="HLH_DNA-bd_sf"/>
</dbReference>
<proteinExistence type="predicted"/>
<dbReference type="Gene3D" id="3.30.450.20">
    <property type="entry name" value="PAS domain"/>
    <property type="match status" value="1"/>
</dbReference>
<dbReference type="AlphaFoldDB" id="A0A8S4QTT8"/>